<evidence type="ECO:0000313" key="1">
    <source>
        <dbReference type="EMBL" id="WSC03482.1"/>
    </source>
</evidence>
<keyword evidence="1" id="KW-0614">Plasmid</keyword>
<evidence type="ECO:0000313" key="2">
    <source>
        <dbReference type="Proteomes" id="UP001348369"/>
    </source>
</evidence>
<geneLocation type="plasmid" evidence="1 2">
    <name>unnamed1</name>
</geneLocation>
<organism evidence="1 2">
    <name type="scientific">Streptomyces scopuliridis</name>
    <dbReference type="NCBI Taxonomy" id="452529"/>
    <lineage>
        <taxon>Bacteria</taxon>
        <taxon>Bacillati</taxon>
        <taxon>Actinomycetota</taxon>
        <taxon>Actinomycetes</taxon>
        <taxon>Kitasatosporales</taxon>
        <taxon>Streptomycetaceae</taxon>
        <taxon>Streptomyces</taxon>
    </lineage>
</organism>
<dbReference type="EMBL" id="CP109110">
    <property type="protein sequence ID" value="WSC03482.1"/>
    <property type="molecule type" value="Genomic_DNA"/>
</dbReference>
<name>A0ACD4ZZD6_9ACTN</name>
<accession>A0ACD4ZZD6</accession>
<reference evidence="1" key="1">
    <citation type="submission" date="2022-10" db="EMBL/GenBank/DDBJ databases">
        <title>The complete genomes of actinobacterial strains from the NBC collection.</title>
        <authorList>
            <person name="Joergensen T.S."/>
            <person name="Alvarez Arevalo M."/>
            <person name="Sterndorff E.B."/>
            <person name="Faurdal D."/>
            <person name="Vuksanovic O."/>
            <person name="Mourched A.-S."/>
            <person name="Charusanti P."/>
            <person name="Shaw S."/>
            <person name="Blin K."/>
            <person name="Weber T."/>
        </authorList>
    </citation>
    <scope>NUCLEOTIDE SEQUENCE</scope>
    <source>
        <strain evidence="1">NBC 01771</strain>
    </source>
</reference>
<sequence>MTAGTRGERRTSEFRRHRIRLEISREASRLFLRQGLTATGGDQIARAVGVSTRTVWRHFRSKESLIEPIITQGISREMTALRRWQPQCSLEDHLAGEFAEYIRGAPASERADHELAVRVIALTETEPALRTAWLTACHQAEGELAEIISARLDLPADSAEIQLLTAAAAGAIRVVNEEMAGAALRGALAGQALRMHAVLSRAVRNATGGAIGDPVTAPTREREPRSL</sequence>
<gene>
    <name evidence="1" type="ORF">OG835_42045</name>
</gene>
<proteinExistence type="predicted"/>
<protein>
    <submittedName>
        <fullName evidence="1">TetR/AcrR family transcriptional regulator</fullName>
    </submittedName>
</protein>
<keyword evidence="2" id="KW-1185">Reference proteome</keyword>
<dbReference type="Proteomes" id="UP001348369">
    <property type="component" value="Plasmid unnamed1"/>
</dbReference>